<feature type="region of interest" description="Disordered" evidence="1">
    <location>
        <begin position="1"/>
        <end position="33"/>
    </location>
</feature>
<protein>
    <recommendedName>
        <fullName evidence="4">Nucleotidyltransferase-like protein</fullName>
    </recommendedName>
</protein>
<evidence type="ECO:0000313" key="2">
    <source>
        <dbReference type="EMBL" id="TWG21434.1"/>
    </source>
</evidence>
<comment type="caution">
    <text evidence="2">The sequence shown here is derived from an EMBL/GenBank/DDBJ whole genome shotgun (WGS) entry which is preliminary data.</text>
</comment>
<evidence type="ECO:0008006" key="4">
    <source>
        <dbReference type="Google" id="ProtNLM"/>
    </source>
</evidence>
<dbReference type="CDD" id="cd05403">
    <property type="entry name" value="NT_KNTase_like"/>
    <property type="match status" value="1"/>
</dbReference>
<gene>
    <name evidence="2" type="ORF">FHX34_103973</name>
</gene>
<dbReference type="AlphaFoldDB" id="A0A561WC39"/>
<reference evidence="2 3" key="1">
    <citation type="submission" date="2019-06" db="EMBL/GenBank/DDBJ databases">
        <title>Sequencing the genomes of 1000 actinobacteria strains.</title>
        <authorList>
            <person name="Klenk H.-P."/>
        </authorList>
    </citation>
    <scope>NUCLEOTIDE SEQUENCE [LARGE SCALE GENOMIC DNA]</scope>
    <source>
        <strain evidence="2 3">DSM 43866</strain>
    </source>
</reference>
<proteinExistence type="predicted"/>
<dbReference type="EMBL" id="VIWY01000003">
    <property type="protein sequence ID" value="TWG21434.1"/>
    <property type="molecule type" value="Genomic_DNA"/>
</dbReference>
<dbReference type="SUPFAM" id="SSF81301">
    <property type="entry name" value="Nucleotidyltransferase"/>
    <property type="match status" value="1"/>
</dbReference>
<sequence>MFTGCGAIRGPPVARFNPDSPPAPDRAPEPATDAQVSVVFREVRKKFPDAGERVAVDTPIPPAMTRTGQCGMIIDMEPVHVARELARDRFPAAEWAMLTGSVVGPHRTAGSDLDIVVLDETDPGHRESLRHRGWPVELFVHTRERLAGFLERERAQRKPSTHRMLAHGVVLFGDPGDLPARCARVLAEGPGPLSPAEHDWLRYSLTDGLDDLRHATDPGERTVIATGLWTGTAEAVLSLAGRWVSGGKWLLRDLREHDPVLAERWLAARDDPAALATEVLAGAGGPLFDGYRA</sequence>
<dbReference type="Proteomes" id="UP000320239">
    <property type="component" value="Unassembled WGS sequence"/>
</dbReference>
<evidence type="ECO:0000256" key="1">
    <source>
        <dbReference type="SAM" id="MobiDB-lite"/>
    </source>
</evidence>
<dbReference type="Gene3D" id="3.30.460.10">
    <property type="entry name" value="Beta Polymerase, domain 2"/>
    <property type="match status" value="1"/>
</dbReference>
<dbReference type="InterPro" id="IPR043519">
    <property type="entry name" value="NT_sf"/>
</dbReference>
<accession>A0A561WC39</accession>
<organism evidence="2 3">
    <name type="scientific">Actinoplanes teichomyceticus</name>
    <dbReference type="NCBI Taxonomy" id="1867"/>
    <lineage>
        <taxon>Bacteria</taxon>
        <taxon>Bacillati</taxon>
        <taxon>Actinomycetota</taxon>
        <taxon>Actinomycetes</taxon>
        <taxon>Micromonosporales</taxon>
        <taxon>Micromonosporaceae</taxon>
        <taxon>Actinoplanes</taxon>
    </lineage>
</organism>
<name>A0A561WC39_ACTTI</name>
<evidence type="ECO:0000313" key="3">
    <source>
        <dbReference type="Proteomes" id="UP000320239"/>
    </source>
</evidence>
<keyword evidence="3" id="KW-1185">Reference proteome</keyword>